<sequence length="1011" mass="110143">MLLRWMLVIILSCTAFGVDDKKDISLIEVLEELKEHAGEGKGVGGVVELPPPTKDETKVERLIEESLHALQPNADLATIAAESEAVMENITKLGGVAIEDAAKQNDTMVKVVEEILEVLEPNVSTSVIEKEAVDAVSNITHFVNDAIEVQSGNAAVIADIQADLAKEGNSSVVKAVEGVLHILEPNVSENKIEKDAVEAVKTLSTFVEDTASNLTNLVESISPDLIKSTTTHPPFESELKRDLNKIENDPVIEDAVEEVLHALEPNVTASEIKIEATEAISNVTHLIGDAVGNISSLVDDTLKEFGGNGPLASDIKEGLSSANDPQIIDKIKGIVTKADPEILVEVNHLVKDITTLVEEGDKLIRGGEPLAEEIKENIQKIEKDPNVINVVEDVLHALQPDVKEEVIKAEATDYIGNMTKNVETNLESATENAAILTAEPSTAAKPNIDAEVVKDLTNAAGAIIGGAEDLIKLGQPLTEEVKESLDKIEKDPNVITAVEDALHALEPEVPPGVIKNEAIEAITNATHFLEDAVQISTGNQTVLSEVKEDLAKGEDSRVVHIVEKALHILEPNNTEAQIVTEAVEVVSNITTFVEDAIKFKNETEQLQVVPVVDALERVLEVIEPNKKEPELRAKAIDVVTNLTHFVQDSLKAADNETIINELKHQLEKKPDGPALAIVEEALHILEPQSSDSTIKKEAVEIVSNLTSFVHDADLVAPSIEFNGPRVETEAEKVDKEVEQIEEEAQRELEIMLKKTTPAVGQGIVEEPKTEVPFIGNPPAAGVDQETKDKEKQAEPKTQTQFINNPPAGGVDQETKDKEKELEPKTESKIINNPPAGGVDQETKNKEKELEPKTESSIPVNNDLNKLTVPIATAPTNIPPKLATLFTKMPNIEKLSQSNAEFGHLLKNLCSSSNPNEEKSLLQEIEKLGKDIGGEDGQSIMKSVLCYAKMKLDKAKPKWKSYKHASSSSSSEENKKNPKRKSGDKEKPKKRHHFRSRWHGNIDGRKNNFLFV</sequence>
<organism evidence="1 2">
    <name type="scientific">Rhabditophanes sp. KR3021</name>
    <dbReference type="NCBI Taxonomy" id="114890"/>
    <lineage>
        <taxon>Eukaryota</taxon>
        <taxon>Metazoa</taxon>
        <taxon>Ecdysozoa</taxon>
        <taxon>Nematoda</taxon>
        <taxon>Chromadorea</taxon>
        <taxon>Rhabditida</taxon>
        <taxon>Tylenchina</taxon>
        <taxon>Panagrolaimomorpha</taxon>
        <taxon>Strongyloidoidea</taxon>
        <taxon>Alloionematidae</taxon>
        <taxon>Rhabditophanes</taxon>
    </lineage>
</organism>
<dbReference type="Proteomes" id="UP000095286">
    <property type="component" value="Unplaced"/>
</dbReference>
<name>A0AC35TVX9_9BILA</name>
<evidence type="ECO:0000313" key="1">
    <source>
        <dbReference type="Proteomes" id="UP000095286"/>
    </source>
</evidence>
<proteinExistence type="predicted"/>
<accession>A0AC35TVX9</accession>
<evidence type="ECO:0000313" key="2">
    <source>
        <dbReference type="WBParaSite" id="RSKR_0000484400.1"/>
    </source>
</evidence>
<reference evidence="2" key="1">
    <citation type="submission" date="2016-11" db="UniProtKB">
        <authorList>
            <consortium name="WormBaseParasite"/>
        </authorList>
    </citation>
    <scope>IDENTIFICATION</scope>
    <source>
        <strain evidence="2">KR3021</strain>
    </source>
</reference>
<dbReference type="WBParaSite" id="RSKR_0000484400.1">
    <property type="protein sequence ID" value="RSKR_0000484400.1"/>
    <property type="gene ID" value="RSKR_0000484400"/>
</dbReference>
<protein>
    <submittedName>
        <fullName evidence="2">DUF148 domain-containing protein</fullName>
    </submittedName>
</protein>